<evidence type="ECO:0000313" key="3">
    <source>
        <dbReference type="EMBL" id="KAF9673502.1"/>
    </source>
</evidence>
<dbReference type="AlphaFoldDB" id="A0A835JLM0"/>
<dbReference type="Proteomes" id="UP000657918">
    <property type="component" value="Unassembled WGS sequence"/>
</dbReference>
<evidence type="ECO:0000259" key="2">
    <source>
        <dbReference type="Pfam" id="PF16561"/>
    </source>
</evidence>
<feature type="coiled-coil region" evidence="1">
    <location>
        <begin position="9"/>
        <end position="82"/>
    </location>
</feature>
<feature type="domain" description="AMP-activated protein kinase glycogen-binding" evidence="2">
    <location>
        <begin position="133"/>
        <end position="183"/>
    </location>
</feature>
<dbReference type="InterPro" id="IPR014756">
    <property type="entry name" value="Ig_E-set"/>
</dbReference>
<dbReference type="EMBL" id="JADGMS010000010">
    <property type="protein sequence ID" value="KAF9673502.1"/>
    <property type="molecule type" value="Genomic_DNA"/>
</dbReference>
<dbReference type="SUPFAM" id="SSF81296">
    <property type="entry name" value="E set domains"/>
    <property type="match status" value="1"/>
</dbReference>
<accession>A0A835JLM0</accession>
<dbReference type="InterPro" id="IPR013783">
    <property type="entry name" value="Ig-like_fold"/>
</dbReference>
<dbReference type="PANTHER" id="PTHR47434">
    <property type="entry name" value="PROTEIN PTST HOMOLOG 3, CHLOROPLASTIC"/>
    <property type="match status" value="1"/>
</dbReference>
<gene>
    <name evidence="3" type="ORF">SADUNF_Sadunf10G0030900</name>
</gene>
<organism evidence="3 4">
    <name type="scientific">Salix dunnii</name>
    <dbReference type="NCBI Taxonomy" id="1413687"/>
    <lineage>
        <taxon>Eukaryota</taxon>
        <taxon>Viridiplantae</taxon>
        <taxon>Streptophyta</taxon>
        <taxon>Embryophyta</taxon>
        <taxon>Tracheophyta</taxon>
        <taxon>Spermatophyta</taxon>
        <taxon>Magnoliopsida</taxon>
        <taxon>eudicotyledons</taxon>
        <taxon>Gunneridae</taxon>
        <taxon>Pentapetalae</taxon>
        <taxon>rosids</taxon>
        <taxon>fabids</taxon>
        <taxon>Malpighiales</taxon>
        <taxon>Salicaceae</taxon>
        <taxon>Saliceae</taxon>
        <taxon>Salix</taxon>
    </lineage>
</organism>
<reference evidence="3 4" key="1">
    <citation type="submission" date="2020-10" db="EMBL/GenBank/DDBJ databases">
        <title>Plant Genome Project.</title>
        <authorList>
            <person name="Zhang R.-G."/>
        </authorList>
    </citation>
    <scope>NUCLEOTIDE SEQUENCE [LARGE SCALE GENOMIC DNA]</scope>
    <source>
        <strain evidence="3">FAFU-HL-1</strain>
        <tissue evidence="3">Leaf</tissue>
    </source>
</reference>
<dbReference type="Pfam" id="PF16561">
    <property type="entry name" value="AMPK1_CBM"/>
    <property type="match status" value="1"/>
</dbReference>
<dbReference type="PANTHER" id="PTHR47434:SF1">
    <property type="entry name" value="PROTEIN PTST HOMOLOG 2, CHLOROPLASTIC"/>
    <property type="match status" value="1"/>
</dbReference>
<comment type="caution">
    <text evidence="3">The sequence shown here is derived from an EMBL/GenBank/DDBJ whole genome shotgun (WGS) entry which is preliminary data.</text>
</comment>
<name>A0A835JLM0_9ROSI</name>
<keyword evidence="4" id="KW-1185">Reference proteome</keyword>
<dbReference type="GO" id="GO:0009507">
    <property type="term" value="C:chloroplast"/>
    <property type="evidence" value="ECO:0007669"/>
    <property type="project" value="UniProtKB-ARBA"/>
</dbReference>
<keyword evidence="1" id="KW-0175">Coiled coil</keyword>
<sequence>MFYTLHQDNRRASDDLLKLSDALEFQENEIINAQDKLRSTRAKIAVSEGKIALAIIDAQKVVEEKQKRIDDVSRALQVLRTACIVWPGSASVVFLTGSFDGWAIQQPLLLNIYVLCEIISDKSETCIAILQRRMEKSSVGVFSLYLKLFPGRYEIKFIVDDEWKIDPLRPIVHNNGYENNLLIIT</sequence>
<dbReference type="Gene3D" id="2.60.40.10">
    <property type="entry name" value="Immunoglobulins"/>
    <property type="match status" value="1"/>
</dbReference>
<proteinExistence type="predicted"/>
<dbReference type="InterPro" id="IPR032640">
    <property type="entry name" value="AMPK1_CBM"/>
</dbReference>
<evidence type="ECO:0000313" key="4">
    <source>
        <dbReference type="Proteomes" id="UP000657918"/>
    </source>
</evidence>
<dbReference type="CDD" id="cd02859">
    <property type="entry name" value="E_set_AMPKbeta_like_N"/>
    <property type="match status" value="1"/>
</dbReference>
<dbReference type="OrthoDB" id="531008at2759"/>
<protein>
    <recommendedName>
        <fullName evidence="2">AMP-activated protein kinase glycogen-binding domain-containing protein</fullName>
    </recommendedName>
</protein>
<evidence type="ECO:0000256" key="1">
    <source>
        <dbReference type="SAM" id="Coils"/>
    </source>
</evidence>